<evidence type="ECO:0000256" key="3">
    <source>
        <dbReference type="ARBA" id="ARBA00022741"/>
    </source>
</evidence>
<reference evidence="7" key="1">
    <citation type="submission" date="2019-10" db="EMBL/GenBank/DDBJ databases">
        <authorList>
            <consortium name="DOE Joint Genome Institute"/>
            <person name="Kuo A."/>
            <person name="Miyauchi S."/>
            <person name="Kiss E."/>
            <person name="Drula E."/>
            <person name="Kohler A."/>
            <person name="Sanchez-Garcia M."/>
            <person name="Andreopoulos B."/>
            <person name="Barry K.W."/>
            <person name="Bonito G."/>
            <person name="Buee M."/>
            <person name="Carver A."/>
            <person name="Chen C."/>
            <person name="Cichocki N."/>
            <person name="Clum A."/>
            <person name="Culley D."/>
            <person name="Crous P.W."/>
            <person name="Fauchery L."/>
            <person name="Girlanda M."/>
            <person name="Hayes R."/>
            <person name="Keri Z."/>
            <person name="LaButti K."/>
            <person name="Lipzen A."/>
            <person name="Lombard V."/>
            <person name="Magnuson J."/>
            <person name="Maillard F."/>
            <person name="Morin E."/>
            <person name="Murat C."/>
            <person name="Nolan M."/>
            <person name="Ohm R."/>
            <person name="Pangilinan J."/>
            <person name="Pereira M."/>
            <person name="Perotto S."/>
            <person name="Peter M."/>
            <person name="Riley R."/>
            <person name="Sitrit Y."/>
            <person name="Stielow B."/>
            <person name="Szollosi G."/>
            <person name="Zifcakova L."/>
            <person name="Stursova M."/>
            <person name="Spatafora J.W."/>
            <person name="Tedersoo L."/>
            <person name="Vaario L.-M."/>
            <person name="Yamada A."/>
            <person name="Yan M."/>
            <person name="Wang P."/>
            <person name="Xu J."/>
            <person name="Bruns T."/>
            <person name="Baldrian P."/>
            <person name="Vilgalys R."/>
            <person name="Henrissat B."/>
            <person name="Grigoriev I.V."/>
            <person name="Hibbett D."/>
            <person name="Nagy L.G."/>
            <person name="Martin F.M."/>
        </authorList>
    </citation>
    <scope>NUCLEOTIDE SEQUENCE</scope>
    <source>
        <strain evidence="7">Prilba</strain>
    </source>
</reference>
<comment type="similarity">
    <text evidence="2">Belongs to the ABC transporter superfamily. ABCC family. Conjugate transporter (TC 3.A.1.208) subfamily.</text>
</comment>
<comment type="caution">
    <text evidence="7">The sequence shown here is derived from an EMBL/GenBank/DDBJ whole genome shotgun (WGS) entry which is preliminary data.</text>
</comment>
<dbReference type="Gene3D" id="3.40.50.300">
    <property type="entry name" value="P-loop containing nucleotide triphosphate hydrolases"/>
    <property type="match status" value="1"/>
</dbReference>
<dbReference type="GO" id="GO:0005524">
    <property type="term" value="F:ATP binding"/>
    <property type="evidence" value="ECO:0007669"/>
    <property type="project" value="UniProtKB-KW"/>
</dbReference>
<evidence type="ECO:0000313" key="6">
    <source>
        <dbReference type="EMBL" id="KAF8460780.1"/>
    </source>
</evidence>
<evidence type="ECO:0008006" key="9">
    <source>
        <dbReference type="Google" id="ProtNLM"/>
    </source>
</evidence>
<evidence type="ECO:0000256" key="1">
    <source>
        <dbReference type="ARBA" id="ARBA00004141"/>
    </source>
</evidence>
<evidence type="ECO:0000256" key="4">
    <source>
        <dbReference type="ARBA" id="ARBA00022840"/>
    </source>
</evidence>
<reference evidence="7" key="2">
    <citation type="journal article" date="2020" name="Nat. Commun.">
        <title>Large-scale genome sequencing of mycorrhizal fungi provides insights into the early evolution of symbiotic traits.</title>
        <authorList>
            <person name="Miyauchi S."/>
            <person name="Kiss E."/>
            <person name="Kuo A."/>
            <person name="Drula E."/>
            <person name="Kohler A."/>
            <person name="Sanchez-Garcia M."/>
            <person name="Morin E."/>
            <person name="Andreopoulos B."/>
            <person name="Barry K.W."/>
            <person name="Bonito G."/>
            <person name="Buee M."/>
            <person name="Carver A."/>
            <person name="Chen C."/>
            <person name="Cichocki N."/>
            <person name="Clum A."/>
            <person name="Culley D."/>
            <person name="Crous P.W."/>
            <person name="Fauchery L."/>
            <person name="Girlanda M."/>
            <person name="Hayes R.D."/>
            <person name="Keri Z."/>
            <person name="LaButti K."/>
            <person name="Lipzen A."/>
            <person name="Lombard V."/>
            <person name="Magnuson J."/>
            <person name="Maillard F."/>
            <person name="Murat C."/>
            <person name="Nolan M."/>
            <person name="Ohm R.A."/>
            <person name="Pangilinan J."/>
            <person name="Pereira M.F."/>
            <person name="Perotto S."/>
            <person name="Peter M."/>
            <person name="Pfister S."/>
            <person name="Riley R."/>
            <person name="Sitrit Y."/>
            <person name="Stielow J.B."/>
            <person name="Szollosi G."/>
            <person name="Zifcakova L."/>
            <person name="Stursova M."/>
            <person name="Spatafora J.W."/>
            <person name="Tedersoo L."/>
            <person name="Vaario L.M."/>
            <person name="Yamada A."/>
            <person name="Yan M."/>
            <person name="Wang P."/>
            <person name="Xu J."/>
            <person name="Bruns T."/>
            <person name="Baldrian P."/>
            <person name="Vilgalys R."/>
            <person name="Dunand C."/>
            <person name="Henrissat B."/>
            <person name="Grigoriev I.V."/>
            <person name="Hibbett D."/>
            <person name="Nagy L.G."/>
            <person name="Martin F.M."/>
        </authorList>
    </citation>
    <scope>NUCLEOTIDE SEQUENCE</scope>
    <source>
        <strain evidence="7">Prilba</strain>
    </source>
</reference>
<evidence type="ECO:0000313" key="8">
    <source>
        <dbReference type="Proteomes" id="UP000759537"/>
    </source>
</evidence>
<feature type="region of interest" description="Disordered" evidence="5">
    <location>
        <begin position="79"/>
        <end position="110"/>
    </location>
</feature>
<sequence length="110" mass="12173">MTVQGGEKIVIFGWTGAGKSSIMAALFRIVELVSVSIIPQDATLFSGTLRSNFDPFGLHDDARLWDALRRSHLVEDTQRISSAKDEEAGVGGDEYQRGTRQQHQILRASR</sequence>
<dbReference type="Proteomes" id="UP000759537">
    <property type="component" value="Unassembled WGS sequence"/>
</dbReference>
<protein>
    <recommendedName>
        <fullName evidence="9">ABC transporter domain-containing protein</fullName>
    </recommendedName>
</protein>
<keyword evidence="3" id="KW-0547">Nucleotide-binding</keyword>
<dbReference type="PANTHER" id="PTHR24223:SF456">
    <property type="entry name" value="MULTIDRUG RESISTANCE-ASSOCIATED PROTEIN LETHAL(2)03659"/>
    <property type="match status" value="1"/>
</dbReference>
<comment type="subcellular location">
    <subcellularLocation>
        <location evidence="1">Membrane</location>
        <topology evidence="1">Multi-pass membrane protein</topology>
    </subcellularLocation>
</comment>
<evidence type="ECO:0000313" key="7">
    <source>
        <dbReference type="EMBL" id="KAF8486208.1"/>
    </source>
</evidence>
<proteinExistence type="inferred from homology"/>
<dbReference type="GO" id="GO:0016020">
    <property type="term" value="C:membrane"/>
    <property type="evidence" value="ECO:0007669"/>
    <property type="project" value="UniProtKB-SubCell"/>
</dbReference>
<dbReference type="InterPro" id="IPR027417">
    <property type="entry name" value="P-loop_NTPase"/>
</dbReference>
<evidence type="ECO:0000256" key="5">
    <source>
        <dbReference type="SAM" id="MobiDB-lite"/>
    </source>
</evidence>
<dbReference type="GO" id="GO:0042626">
    <property type="term" value="F:ATPase-coupled transmembrane transporter activity"/>
    <property type="evidence" value="ECO:0007669"/>
    <property type="project" value="TreeGrafter"/>
</dbReference>
<dbReference type="InterPro" id="IPR050173">
    <property type="entry name" value="ABC_transporter_C-like"/>
</dbReference>
<keyword evidence="8" id="KW-1185">Reference proteome</keyword>
<dbReference type="EMBL" id="WHVB01000002">
    <property type="protein sequence ID" value="KAF8486208.1"/>
    <property type="molecule type" value="Genomic_DNA"/>
</dbReference>
<evidence type="ECO:0000256" key="2">
    <source>
        <dbReference type="ARBA" id="ARBA00009726"/>
    </source>
</evidence>
<dbReference type="OrthoDB" id="6500128at2759"/>
<gene>
    <name evidence="7" type="ORF">DFH94DRAFT_688557</name>
    <name evidence="6" type="ORF">DFH94DRAFT_700224</name>
</gene>
<dbReference type="SUPFAM" id="SSF52540">
    <property type="entry name" value="P-loop containing nucleoside triphosphate hydrolases"/>
    <property type="match status" value="1"/>
</dbReference>
<dbReference type="PANTHER" id="PTHR24223">
    <property type="entry name" value="ATP-BINDING CASSETTE SUB-FAMILY C"/>
    <property type="match status" value="1"/>
</dbReference>
<name>A0A9P5N4N8_9AGAM</name>
<organism evidence="7 8">
    <name type="scientific">Russula ochroleuca</name>
    <dbReference type="NCBI Taxonomy" id="152965"/>
    <lineage>
        <taxon>Eukaryota</taxon>
        <taxon>Fungi</taxon>
        <taxon>Dikarya</taxon>
        <taxon>Basidiomycota</taxon>
        <taxon>Agaricomycotina</taxon>
        <taxon>Agaricomycetes</taxon>
        <taxon>Russulales</taxon>
        <taxon>Russulaceae</taxon>
        <taxon>Russula</taxon>
    </lineage>
</organism>
<accession>A0A9P5N4N8</accession>
<dbReference type="EMBL" id="WHVB01000158">
    <property type="protein sequence ID" value="KAF8460780.1"/>
    <property type="molecule type" value="Genomic_DNA"/>
</dbReference>
<dbReference type="AlphaFoldDB" id="A0A9P5N4N8"/>
<keyword evidence="4" id="KW-0067">ATP-binding</keyword>